<accession>A0A0G3BMD1</accession>
<gene>
    <name evidence="2" type="ORF">AAW51_2447</name>
</gene>
<dbReference type="Proteomes" id="UP000035352">
    <property type="component" value="Chromosome"/>
</dbReference>
<dbReference type="KEGG" id="pbh:AAW51_2447"/>
<dbReference type="STRING" id="413882.AAW51_2447"/>
<proteinExistence type="predicted"/>
<feature type="signal peptide" evidence="1">
    <location>
        <begin position="1"/>
        <end position="17"/>
    </location>
</feature>
<dbReference type="SUPFAM" id="SSF53850">
    <property type="entry name" value="Periplasmic binding protein-like II"/>
    <property type="match status" value="1"/>
</dbReference>
<evidence type="ECO:0000256" key="1">
    <source>
        <dbReference type="SAM" id="SignalP"/>
    </source>
</evidence>
<keyword evidence="3" id="KW-1185">Reference proteome</keyword>
<sequence length="243" mass="27359">MKMRLLMAGLLALQVHAAAQAQTIQVVTEATSFAYVRDGKVAGPATEIAEATLRGAGLHDFRVMLYPWARAYDLARNEPNVLIYLIARTPARETQFKWVGEVIKMKYHLYKLKERADIMVTGLEQAKRYTVGVTRDDMRHDYLRAKGFSKIVVSAHNIDNFRKLMSGQVQLIPMPETDVVALCQEARFDCSRLERTYNLDELSTGLYLAYGNPTSDAVVERTRAAFQKLKADGSVARVMATRP</sequence>
<dbReference type="Gene3D" id="3.40.190.10">
    <property type="entry name" value="Periplasmic binding protein-like II"/>
    <property type="match status" value="2"/>
</dbReference>
<evidence type="ECO:0000313" key="3">
    <source>
        <dbReference type="Proteomes" id="UP000035352"/>
    </source>
</evidence>
<feature type="chain" id="PRO_5002551643" evidence="1">
    <location>
        <begin position="18"/>
        <end position="243"/>
    </location>
</feature>
<dbReference type="EMBL" id="CP011371">
    <property type="protein sequence ID" value="AKJ29138.1"/>
    <property type="molecule type" value="Genomic_DNA"/>
</dbReference>
<dbReference type="PANTHER" id="PTHR38834">
    <property type="entry name" value="PERIPLASMIC SUBSTRATE BINDING PROTEIN FAMILY 3"/>
    <property type="match status" value="1"/>
</dbReference>
<dbReference type="AlphaFoldDB" id="A0A0G3BMD1"/>
<organism evidence="2 3">
    <name type="scientific">Caldimonas brevitalea</name>
    <dbReference type="NCBI Taxonomy" id="413882"/>
    <lineage>
        <taxon>Bacteria</taxon>
        <taxon>Pseudomonadati</taxon>
        <taxon>Pseudomonadota</taxon>
        <taxon>Betaproteobacteria</taxon>
        <taxon>Burkholderiales</taxon>
        <taxon>Sphaerotilaceae</taxon>
        <taxon>Caldimonas</taxon>
    </lineage>
</organism>
<dbReference type="RefSeq" id="WP_047197713.1">
    <property type="nucleotide sequence ID" value="NZ_CP011371.1"/>
</dbReference>
<reference evidence="2 3" key="1">
    <citation type="submission" date="2015-05" db="EMBL/GenBank/DDBJ databases">
        <authorList>
            <person name="Tang B."/>
            <person name="Yu Y."/>
        </authorList>
    </citation>
    <scope>NUCLEOTIDE SEQUENCE [LARGE SCALE GENOMIC DNA]</scope>
    <source>
        <strain evidence="2 3">DSM 7029</strain>
    </source>
</reference>
<evidence type="ECO:0000313" key="2">
    <source>
        <dbReference type="EMBL" id="AKJ29138.1"/>
    </source>
</evidence>
<name>A0A0G3BMD1_9BURK</name>
<keyword evidence="1" id="KW-0732">Signal</keyword>
<dbReference type="PANTHER" id="PTHR38834:SF3">
    <property type="entry name" value="SOLUTE-BINDING PROTEIN FAMILY 3_N-TERMINAL DOMAIN-CONTAINING PROTEIN"/>
    <property type="match status" value="1"/>
</dbReference>
<protein>
    <submittedName>
        <fullName evidence="2">ABC transporter substrate-binding protein</fullName>
    </submittedName>
</protein>